<organism evidence="1 2">
    <name type="scientific">Sulfitobacter sediminis</name>
    <dbReference type="NCBI Taxonomy" id="3234186"/>
    <lineage>
        <taxon>Bacteria</taxon>
        <taxon>Pseudomonadati</taxon>
        <taxon>Pseudomonadota</taxon>
        <taxon>Alphaproteobacteria</taxon>
        <taxon>Rhodobacterales</taxon>
        <taxon>Roseobacteraceae</taxon>
        <taxon>Sulfitobacter</taxon>
    </lineage>
</organism>
<dbReference type="Pfam" id="PF13692">
    <property type="entry name" value="Glyco_trans_1_4"/>
    <property type="match status" value="1"/>
</dbReference>
<dbReference type="RefSeq" id="WP_367877944.1">
    <property type="nucleotide sequence ID" value="NZ_JBFNXX010000007.1"/>
</dbReference>
<sequence>MLKARRSAPIPLVFYPDYRAMNPYQTQLYAALRPFAAAKSGSAADALQLLDNNAERPVLFHLHWEHQVLIDARQTVESFLDGLAAFRDAGGKIIWTLHNLSPHEKYPEQDLADLIGGLTGLADVIHLHSLEAFVAARQDRTLPATKIRVIPHGNYRGSYPVVSRDSARAALGIENAGMVLLLPGRIAQYKNPQGVVAAFQRIAGPDDRLIVAGHFVDGLQLDTNSDIRILLKEGFASAEDLAAFHAAADLIVLPYVRSLTSGSAILAATLGRGVLGPSCPGLRDVVSSGATGVLYDPAGEDALADAMARAMSEGPDTWRARGRAAAKAVEARDADIISGAWRDLITGIICGAADQRTGATE</sequence>
<keyword evidence="2" id="KW-1185">Reference proteome</keyword>
<keyword evidence="1" id="KW-0328">Glycosyltransferase</keyword>
<dbReference type="EC" id="2.4.-.-" evidence="1"/>
<dbReference type="GO" id="GO:0016757">
    <property type="term" value="F:glycosyltransferase activity"/>
    <property type="evidence" value="ECO:0007669"/>
    <property type="project" value="UniProtKB-KW"/>
</dbReference>
<keyword evidence="1" id="KW-0808">Transferase</keyword>
<dbReference type="EMBL" id="JBFNXX010000007">
    <property type="protein sequence ID" value="MEW9920241.1"/>
    <property type="molecule type" value="Genomic_DNA"/>
</dbReference>
<dbReference type="SUPFAM" id="SSF53756">
    <property type="entry name" value="UDP-Glycosyltransferase/glycogen phosphorylase"/>
    <property type="match status" value="1"/>
</dbReference>
<reference evidence="1 2" key="1">
    <citation type="submission" date="2024-07" db="EMBL/GenBank/DDBJ databases">
        <title>Marimonas sp.nov., isolated from tidal-flat sediment.</title>
        <authorList>
            <person name="Jayan J.N."/>
            <person name="Lee S.S."/>
        </authorList>
    </citation>
    <scope>NUCLEOTIDE SEQUENCE [LARGE SCALE GENOMIC DNA]</scope>
    <source>
        <strain evidence="1 2">MJW-29</strain>
    </source>
</reference>
<gene>
    <name evidence="1" type="ORF">AB2B41_11530</name>
</gene>
<evidence type="ECO:0000313" key="1">
    <source>
        <dbReference type="EMBL" id="MEW9920241.1"/>
    </source>
</evidence>
<dbReference type="PANTHER" id="PTHR12526">
    <property type="entry name" value="GLYCOSYLTRANSFERASE"/>
    <property type="match status" value="1"/>
</dbReference>
<name>A0ABV3RMN7_9RHOB</name>
<dbReference type="Gene3D" id="3.40.50.2000">
    <property type="entry name" value="Glycogen Phosphorylase B"/>
    <property type="match status" value="1"/>
</dbReference>
<protein>
    <submittedName>
        <fullName evidence="1">Glycosyltransferase</fullName>
        <ecNumber evidence="1">2.4.-.-</ecNumber>
    </submittedName>
</protein>
<dbReference type="Proteomes" id="UP001556098">
    <property type="component" value="Unassembled WGS sequence"/>
</dbReference>
<comment type="caution">
    <text evidence="1">The sequence shown here is derived from an EMBL/GenBank/DDBJ whole genome shotgun (WGS) entry which is preliminary data.</text>
</comment>
<evidence type="ECO:0000313" key="2">
    <source>
        <dbReference type="Proteomes" id="UP001556098"/>
    </source>
</evidence>
<proteinExistence type="predicted"/>
<accession>A0ABV3RMN7</accession>